<reference evidence="3" key="1">
    <citation type="journal article" date="2014" name="Int. J. Syst. Evol. Microbiol.">
        <title>Complete genome sequence of Corynebacterium casei LMG S-19264T (=DSM 44701T), isolated from a smear-ripened cheese.</title>
        <authorList>
            <consortium name="US DOE Joint Genome Institute (JGI-PGF)"/>
            <person name="Walter F."/>
            <person name="Albersmeier A."/>
            <person name="Kalinowski J."/>
            <person name="Ruckert C."/>
        </authorList>
    </citation>
    <scope>NUCLEOTIDE SEQUENCE</scope>
    <source>
        <strain evidence="3">KCTC 42249</strain>
    </source>
</reference>
<dbReference type="SUPFAM" id="SSF75304">
    <property type="entry name" value="Amidase signature (AS) enzymes"/>
    <property type="match status" value="1"/>
</dbReference>
<dbReference type="PANTHER" id="PTHR11895">
    <property type="entry name" value="TRANSAMIDASE"/>
    <property type="match status" value="1"/>
</dbReference>
<dbReference type="PIRSF" id="PIRSF001221">
    <property type="entry name" value="Amidase_fungi"/>
    <property type="match status" value="1"/>
</dbReference>
<dbReference type="InterPro" id="IPR023631">
    <property type="entry name" value="Amidase_dom"/>
</dbReference>
<proteinExistence type="predicted"/>
<feature type="domain" description="Amidase" evidence="2">
    <location>
        <begin position="27"/>
        <end position="449"/>
    </location>
</feature>
<dbReference type="InterPro" id="IPR000120">
    <property type="entry name" value="Amidase"/>
</dbReference>
<dbReference type="AlphaFoldDB" id="A0A8J3DYX1"/>
<evidence type="ECO:0000313" key="4">
    <source>
        <dbReference type="Proteomes" id="UP000630142"/>
    </source>
</evidence>
<feature type="region of interest" description="Disordered" evidence="1">
    <location>
        <begin position="469"/>
        <end position="488"/>
    </location>
</feature>
<sequence length="488" mass="52365">MSNAALLNLTAVEAVERLKSRDISSLELVEASIRRIEAVEPKVNALPITCFERARTQARHFDDAKGSASILTGLPISVKDLDEVAGVRHTNGGSVIFEEYVATKSSPMVETLETNGAITMGKSNSPEFGFNANTINDLFGPTRNPYDTSRTAAGSSGGAAVSVATGEVWLATGSDLGSSIRLPAAYNSVVGLRPSPGRVPRARKGMPFNTLAVLGPIARTVGDTALMLDAMVAEHWADPLTIPVTEGQFLHAASNRKAPRRIGFSPDLGVTPVDPEIAAIVEAAAKRFTEAGIPVEHDAPDLSNGVEVFHAIRGVNHLANMGPLCEAHGDRMIPEIHYSVKRAAELPITRYAWGERERAQMFLRTMAFFDDYDLLVCPTGIMEPFPCDWRRVDKLHDHEFDAYIDWIAITYTISLLGCPSISVPCGFTKSGMPVGLQLVGRPRGEADLLAAAQIFEDIVGALGRTPVDPRAPRGPYAGSAQCRTPANG</sequence>
<dbReference type="PANTHER" id="PTHR11895:SF76">
    <property type="entry name" value="INDOLEACETAMIDE HYDROLASE"/>
    <property type="match status" value="1"/>
</dbReference>
<dbReference type="Proteomes" id="UP000630142">
    <property type="component" value="Unassembled WGS sequence"/>
</dbReference>
<keyword evidence="4" id="KW-1185">Reference proteome</keyword>
<dbReference type="GO" id="GO:0003824">
    <property type="term" value="F:catalytic activity"/>
    <property type="evidence" value="ECO:0007669"/>
    <property type="project" value="InterPro"/>
</dbReference>
<accession>A0A8J3DYX1</accession>
<evidence type="ECO:0000259" key="2">
    <source>
        <dbReference type="Pfam" id="PF01425"/>
    </source>
</evidence>
<dbReference type="Gene3D" id="3.90.1300.10">
    <property type="entry name" value="Amidase signature (AS) domain"/>
    <property type="match status" value="1"/>
</dbReference>
<protein>
    <submittedName>
        <fullName evidence="3">Amidase</fullName>
    </submittedName>
</protein>
<name>A0A8J3DYX1_9HYPH</name>
<dbReference type="Pfam" id="PF01425">
    <property type="entry name" value="Amidase"/>
    <property type="match status" value="1"/>
</dbReference>
<evidence type="ECO:0000256" key="1">
    <source>
        <dbReference type="SAM" id="MobiDB-lite"/>
    </source>
</evidence>
<dbReference type="EMBL" id="BMZQ01000003">
    <property type="protein sequence ID" value="GHD20712.1"/>
    <property type="molecule type" value="Genomic_DNA"/>
</dbReference>
<organism evidence="3 4">
    <name type="scientific">Tianweitania populi</name>
    <dbReference type="NCBI Taxonomy" id="1607949"/>
    <lineage>
        <taxon>Bacteria</taxon>
        <taxon>Pseudomonadati</taxon>
        <taxon>Pseudomonadota</taxon>
        <taxon>Alphaproteobacteria</taxon>
        <taxon>Hyphomicrobiales</taxon>
        <taxon>Phyllobacteriaceae</taxon>
        <taxon>Tianweitania</taxon>
    </lineage>
</organism>
<evidence type="ECO:0000313" key="3">
    <source>
        <dbReference type="EMBL" id="GHD20712.1"/>
    </source>
</evidence>
<reference evidence="3" key="2">
    <citation type="submission" date="2020-09" db="EMBL/GenBank/DDBJ databases">
        <authorList>
            <person name="Sun Q."/>
            <person name="Kim S."/>
        </authorList>
    </citation>
    <scope>NUCLEOTIDE SEQUENCE</scope>
    <source>
        <strain evidence="3">KCTC 42249</strain>
    </source>
</reference>
<comment type="caution">
    <text evidence="3">The sequence shown here is derived from an EMBL/GenBank/DDBJ whole genome shotgun (WGS) entry which is preliminary data.</text>
</comment>
<dbReference type="InterPro" id="IPR036928">
    <property type="entry name" value="AS_sf"/>
</dbReference>
<gene>
    <name evidence="3" type="ORF">GCM10016234_33250</name>
</gene>
<dbReference type="RefSeq" id="WP_189506191.1">
    <property type="nucleotide sequence ID" value="NZ_BMZQ01000003.1"/>
</dbReference>